<feature type="chain" id="PRO_5003039081" description="Alpha-1,2-mannosidase" evidence="1">
    <location>
        <begin position="21"/>
        <end position="909"/>
    </location>
</feature>
<gene>
    <name evidence="4" type="ORF">VMB_29710</name>
</gene>
<evidence type="ECO:0000259" key="3">
    <source>
        <dbReference type="Pfam" id="PF17678"/>
    </source>
</evidence>
<dbReference type="InterPro" id="IPR008928">
    <property type="entry name" value="6-hairpin_glycosidase_sf"/>
</dbReference>
<dbReference type="PANTHER" id="PTHR12143:SF39">
    <property type="entry name" value="SECRETED PROTEIN"/>
    <property type="match status" value="1"/>
</dbReference>
<dbReference type="GO" id="GO:0000224">
    <property type="term" value="F:peptide-N4-(N-acetyl-beta-glucosaminyl)asparagine amidase activity"/>
    <property type="evidence" value="ECO:0007669"/>
    <property type="project" value="TreeGrafter"/>
</dbReference>
<dbReference type="GO" id="GO:0005975">
    <property type="term" value="P:carbohydrate metabolic process"/>
    <property type="evidence" value="ECO:0007669"/>
    <property type="project" value="InterPro"/>
</dbReference>
<protein>
    <recommendedName>
        <fullName evidence="6">Alpha-1,2-mannosidase</fullName>
    </recommendedName>
</protein>
<comment type="caution">
    <text evidence="4">The sequence shown here is derived from an EMBL/GenBank/DDBJ whole genome shotgun (WGS) entry which is preliminary data.</text>
</comment>
<dbReference type="PROSITE" id="PS51257">
    <property type="entry name" value="PROKAR_LIPOPROTEIN"/>
    <property type="match status" value="1"/>
</dbReference>
<dbReference type="RefSeq" id="WP_000769405.1">
    <property type="nucleotide sequence ID" value="NZ_ACYU01000160.1"/>
</dbReference>
<evidence type="ECO:0000256" key="1">
    <source>
        <dbReference type="SAM" id="SignalP"/>
    </source>
</evidence>
<feature type="signal peptide" evidence="1">
    <location>
        <begin position="1"/>
        <end position="20"/>
    </location>
</feature>
<organism evidence="4 5">
    <name type="scientific">Vibrio mimicus VM603</name>
    <dbReference type="NCBI Taxonomy" id="671074"/>
    <lineage>
        <taxon>Bacteria</taxon>
        <taxon>Pseudomonadati</taxon>
        <taxon>Pseudomonadota</taxon>
        <taxon>Gammaproteobacteria</taxon>
        <taxon>Vibrionales</taxon>
        <taxon>Vibrionaceae</taxon>
        <taxon>Vibrio</taxon>
    </lineage>
</organism>
<dbReference type="Gene3D" id="3.30.2080.10">
    <property type="entry name" value="GH92 mannosidase domain"/>
    <property type="match status" value="1"/>
</dbReference>
<dbReference type="AlphaFoldDB" id="D2YHH4"/>
<dbReference type="InterPro" id="IPR050883">
    <property type="entry name" value="PNGase"/>
</dbReference>
<reference evidence="4 5" key="1">
    <citation type="journal article" date="2009" name="BMC Evol. Biol.">
        <title>Genomic taxonomy of Vibrios.</title>
        <authorList>
            <person name="Thompson C.C."/>
            <person name="Vicente A.C."/>
            <person name="Souza R.C."/>
            <person name="Vasconcelos A.T."/>
            <person name="Vesth T."/>
            <person name="Alves N.Jr."/>
            <person name="Ussery D.W."/>
            <person name="Iida T."/>
            <person name="Thompson F.L."/>
        </authorList>
    </citation>
    <scope>NUCLEOTIDE SEQUENCE [LARGE SCALE GENOMIC DNA]</scope>
    <source>
        <strain evidence="4 5">VM603</strain>
    </source>
</reference>
<accession>D2YHH4</accession>
<dbReference type="SUPFAM" id="SSF48208">
    <property type="entry name" value="Six-hairpin glycosidases"/>
    <property type="match status" value="1"/>
</dbReference>
<dbReference type="Gene3D" id="1.20.1610.10">
    <property type="entry name" value="alpha-1,2-mannosidases domains"/>
    <property type="match status" value="1"/>
</dbReference>
<dbReference type="PANTHER" id="PTHR12143">
    <property type="entry name" value="PEPTIDE N-GLYCANASE PNGASE -RELATED"/>
    <property type="match status" value="1"/>
</dbReference>
<dbReference type="Gene3D" id="1.20.1050.60">
    <property type="entry name" value="alpha-1,2-mannosidase"/>
    <property type="match status" value="1"/>
</dbReference>
<dbReference type="Pfam" id="PF17678">
    <property type="entry name" value="Glyco_hydro_92N"/>
    <property type="match status" value="1"/>
</dbReference>
<dbReference type="Pfam" id="PF07971">
    <property type="entry name" value="Glyco_hydro_92"/>
    <property type="match status" value="1"/>
</dbReference>
<dbReference type="Gene3D" id="2.70.98.10">
    <property type="match status" value="1"/>
</dbReference>
<feature type="domain" description="Glycosyl hydrolase family 92 N-terminal" evidence="3">
    <location>
        <begin position="53"/>
        <end position="303"/>
    </location>
</feature>
<dbReference type="Proteomes" id="UP000004827">
    <property type="component" value="Unassembled WGS sequence"/>
</dbReference>
<dbReference type="GO" id="GO:0030246">
    <property type="term" value="F:carbohydrate binding"/>
    <property type="evidence" value="ECO:0007669"/>
    <property type="project" value="InterPro"/>
</dbReference>
<dbReference type="InterPro" id="IPR014718">
    <property type="entry name" value="GH-type_carb-bd"/>
</dbReference>
<dbReference type="EMBL" id="ACYU01000160">
    <property type="protein sequence ID" value="EEW05852.1"/>
    <property type="molecule type" value="Genomic_DNA"/>
</dbReference>
<dbReference type="InterPro" id="IPR012939">
    <property type="entry name" value="Glyco_hydro_92"/>
</dbReference>
<dbReference type="GO" id="GO:0005829">
    <property type="term" value="C:cytosol"/>
    <property type="evidence" value="ECO:0007669"/>
    <property type="project" value="TreeGrafter"/>
</dbReference>
<sequence length="909" mass="102831">MKLKPFLLACTVLSGLIALTGCNEETIISNTEQGLNMGVHKPVDFDDMNITRYVNPFIGTGNLGNTYPGATTPHGMVQLSPNNGANGWEYISGYYYHDSRMAGFSHTHLSGAGAGDLNDILVMPINSRSDYLLNEGSATLNLEASRFKHRDEQATAGYYKVDLLDYGIKAELTASDRVGVHRYTFPRDKKSEIIVNTGFKVNWDYTSDSYLKWDKENNRLEGHRFSDGWAPSQKEFFVMEFNQPIKNVRFSYYDKEQEHYVDAPEGTTEIGNETLGKYQYARAYVEFDTKNDGLVVETKLALSSVEIGQDGESGASLNMTEVADMNFDQVRQAATKKWEDELGKIEVSGDEADKQTFYTAMYHAYLGQTIHSDLDGRYRQVHQGRNAYPDGNTPWGEKVDTLKESIRTADANKDGVTDFTRYDTFSLWDTYRAVQPLSSILEPDRLADVVLSMLSYAEEEWIDDKGLVRKGRLPEWTFKGNETGMMMGMHSTTVIHDVLSKGSLEKRMYDLGFSDADRQDIKQRLVEAMITDARAATSQGVAWIKEYEEQGYVPAQLHDTTPDSYGAHSPFKDSWTASYSLEYSMNDWAIAQSIKEVFGESDPRYTEFANRSKNWQAQFDFGGDEYKGWFKARDYNGEFINSGWVDPITGRTLDKDWRPDMFNWAFSESNGWQYSFSVQHDIHSLIDLMTRFDKTQNSDAKRGELFAARLDEYWSTYPDRNAGDNQFPVFNTGNVGQHVQGNEPDIHVPYLYNYVGQPWKGQAAIAEATNICYKNTADGICGNDDFGTLSAWFVFRALGFYPVNASSGIYEIGTPLFESASINVGNNQTFTITAKNVSRENIFIQSARFNGKLFNRTYLTHDEIMYGGELEFTMGDQPNERWGSAEQDLPPAQGIGKFLHEDKMPAGSR</sequence>
<dbReference type="InterPro" id="IPR041371">
    <property type="entry name" value="GH92_N"/>
</dbReference>
<evidence type="ECO:0000313" key="4">
    <source>
        <dbReference type="EMBL" id="EEW05852.1"/>
    </source>
</evidence>
<evidence type="ECO:0008006" key="6">
    <source>
        <dbReference type="Google" id="ProtNLM"/>
    </source>
</evidence>
<evidence type="ECO:0000313" key="5">
    <source>
        <dbReference type="Proteomes" id="UP000004827"/>
    </source>
</evidence>
<dbReference type="NCBIfam" id="TIGR01180">
    <property type="entry name" value="aman2_put"/>
    <property type="match status" value="1"/>
</dbReference>
<evidence type="ECO:0000259" key="2">
    <source>
        <dbReference type="Pfam" id="PF07971"/>
    </source>
</evidence>
<feature type="domain" description="Glycosyl hydrolase family 92" evidence="2">
    <location>
        <begin position="315"/>
        <end position="876"/>
    </location>
</feature>
<dbReference type="InterPro" id="IPR005887">
    <property type="entry name" value="GH92_a_mannosidase_put"/>
</dbReference>
<dbReference type="GO" id="GO:0006516">
    <property type="term" value="P:glycoprotein catabolic process"/>
    <property type="evidence" value="ECO:0007669"/>
    <property type="project" value="TreeGrafter"/>
</dbReference>
<dbReference type="FunFam" id="3.30.2080.10:FF:000001">
    <property type="entry name" value="Alpha-1,2-mannosidase subfamily"/>
    <property type="match status" value="1"/>
</dbReference>
<keyword evidence="1" id="KW-0732">Signal</keyword>
<proteinExistence type="predicted"/>
<name>D2YHH4_VIBMI</name>